<dbReference type="Pfam" id="PF14690">
    <property type="entry name" value="Zn_ribbon_ISL3"/>
    <property type="match status" value="1"/>
</dbReference>
<dbReference type="PANTHER" id="PTHR33498">
    <property type="entry name" value="TRANSPOSASE FOR INSERTION SEQUENCE ELEMENT IS1557"/>
    <property type="match status" value="1"/>
</dbReference>
<organism evidence="4 5">
    <name type="scientific">Alicyclobacillus fastidiosus</name>
    <dbReference type="NCBI Taxonomy" id="392011"/>
    <lineage>
        <taxon>Bacteria</taxon>
        <taxon>Bacillati</taxon>
        <taxon>Bacillota</taxon>
        <taxon>Bacilli</taxon>
        <taxon>Bacillales</taxon>
        <taxon>Alicyclobacillaceae</taxon>
        <taxon>Alicyclobacillus</taxon>
    </lineage>
</organism>
<dbReference type="PANTHER" id="PTHR33498:SF1">
    <property type="entry name" value="TRANSPOSASE FOR INSERTION SEQUENCE ELEMENT IS1557"/>
    <property type="match status" value="1"/>
</dbReference>
<gene>
    <name evidence="4" type="ORF">KKP3000_001048</name>
</gene>
<dbReference type="InterPro" id="IPR002560">
    <property type="entry name" value="Transposase_DDE"/>
</dbReference>
<dbReference type="EMBL" id="JBDXSU010000018">
    <property type="protein sequence ID" value="MFB5192253.1"/>
    <property type="molecule type" value="Genomic_DNA"/>
</dbReference>
<evidence type="ECO:0000259" key="3">
    <source>
        <dbReference type="Pfam" id="PF14690"/>
    </source>
</evidence>
<feature type="domain" description="Transposase IS204/IS1001/IS1096/IS1165 DDE" evidence="1">
    <location>
        <begin position="198"/>
        <end position="429"/>
    </location>
</feature>
<dbReference type="InterPro" id="IPR047951">
    <property type="entry name" value="Transpos_ISL3"/>
</dbReference>
<reference evidence="4 5" key="1">
    <citation type="journal article" date="2024" name="Int. J. Mol. Sci.">
        <title>Exploration of Alicyclobacillus spp. Genome in Search of Antibiotic Resistance.</title>
        <authorList>
            <person name="Bucka-Kolendo J."/>
            <person name="Kiousi D.E."/>
            <person name="Dekowska A."/>
            <person name="Mikolajczuk-Szczyrba A."/>
            <person name="Karadedos D.M."/>
            <person name="Michael P."/>
            <person name="Galanis A."/>
            <person name="Sokolowska B."/>
        </authorList>
    </citation>
    <scope>NUCLEOTIDE SEQUENCE [LARGE SCALE GENOMIC DNA]</scope>
    <source>
        <strain evidence="4 5">KKP 3000</strain>
    </source>
</reference>
<keyword evidence="5" id="KW-1185">Reference proteome</keyword>
<dbReference type="InterPro" id="IPR032877">
    <property type="entry name" value="Transposase_HTH"/>
</dbReference>
<dbReference type="Proteomes" id="UP001579974">
    <property type="component" value="Unassembled WGS sequence"/>
</dbReference>
<evidence type="ECO:0000313" key="4">
    <source>
        <dbReference type="EMBL" id="MFB5192253.1"/>
    </source>
</evidence>
<dbReference type="Pfam" id="PF01610">
    <property type="entry name" value="DDE_Tnp_ISL3"/>
    <property type="match status" value="1"/>
</dbReference>
<sequence length="495" mass="58103">MTSRTNHTAFEVGFSQMPNVHRDTFPLGLYPDPTSLPTVWSKNTQLSRTERILNLPNFKILGISESEYDFHIQLEANAPPTVCPHCGCVANLYKHGSREQLCMDLPIHGKRVGLLIHRERYKCRECNQTFWERLDHTVDEKRSCTQRLVAYIEKQSLKRTFVSISEDVGLDEKTIRNIFRDYINRLEETLRFETPSWLGIDEIHIIKPRCVITNIEERTLIDLLPNRNKETVIGYLSRLPNHGRVQYVTMDMWAPYRDAVKSVLPQATIIVDKFHVVRMANQAMETIRKQIRADLPAKARRGLMHDRFILLKRNKELSVMEQITLESWIQNHEALGKAYELKESFFDIWESTTRSEAMQRYRDWVSQVPSELSPAFEPLLKAMKGWENEIFSYFDHRITNAYTESLNSLIRVIDRLGRGYSFEALRAKILFTEGLTKVRKPKYQKRNFVADYHTLNDQLPMFQQLRRPKEKESIVEEVLGIDISTLIEKLERDEL</sequence>
<evidence type="ECO:0000259" key="1">
    <source>
        <dbReference type="Pfam" id="PF01610"/>
    </source>
</evidence>
<feature type="domain" description="Transposase IS204/IS1001/IS1096/IS1165 zinc-finger" evidence="3">
    <location>
        <begin position="80"/>
        <end position="126"/>
    </location>
</feature>
<evidence type="ECO:0000259" key="2">
    <source>
        <dbReference type="Pfam" id="PF13542"/>
    </source>
</evidence>
<dbReference type="Pfam" id="PF13542">
    <property type="entry name" value="HTH_Tnp_ISL3"/>
    <property type="match status" value="1"/>
</dbReference>
<proteinExistence type="predicted"/>
<name>A0ABV5AJ09_9BACL</name>
<dbReference type="NCBIfam" id="NF033550">
    <property type="entry name" value="transpos_ISL3"/>
    <property type="match status" value="1"/>
</dbReference>
<feature type="domain" description="Transposase IS204/IS1001/IS1096/IS1165 helix-turn-helix" evidence="2">
    <location>
        <begin position="138"/>
        <end position="182"/>
    </location>
</feature>
<dbReference type="RefSeq" id="WP_275474979.1">
    <property type="nucleotide sequence ID" value="NZ_CP162940.1"/>
</dbReference>
<protein>
    <submittedName>
        <fullName evidence="4">ISL3 family transposase</fullName>
    </submittedName>
</protein>
<dbReference type="InterPro" id="IPR029261">
    <property type="entry name" value="Transposase_Znf"/>
</dbReference>
<accession>A0ABV5AJ09</accession>
<comment type="caution">
    <text evidence="4">The sequence shown here is derived from an EMBL/GenBank/DDBJ whole genome shotgun (WGS) entry which is preliminary data.</text>
</comment>
<evidence type="ECO:0000313" key="5">
    <source>
        <dbReference type="Proteomes" id="UP001579974"/>
    </source>
</evidence>